<evidence type="ECO:0000313" key="1">
    <source>
        <dbReference type="EMBL" id="KAF2833497.1"/>
    </source>
</evidence>
<accession>A0A6A7AL79</accession>
<evidence type="ECO:0000313" key="2">
    <source>
        <dbReference type="Proteomes" id="UP000799424"/>
    </source>
</evidence>
<dbReference type="EMBL" id="MU006216">
    <property type="protein sequence ID" value="KAF2833497.1"/>
    <property type="molecule type" value="Genomic_DNA"/>
</dbReference>
<name>A0A6A7AL79_9PLEO</name>
<protein>
    <submittedName>
        <fullName evidence="1">Uncharacterized protein</fullName>
    </submittedName>
</protein>
<sequence length="1586" mass="172186">MGSSVIDDYDLLLSTSEMDYYDTLKPLPEEVIPQRVYRRVVEVPSLGFRGKTSHTHGPFLDLFDRQVFLDVFRPISGTAHSFLPASPYLYMAAPVVGSALFQQTFGAGMVWLRAEWFTRQSSADHRPSSSAYIGFDIVSAVLLSRPTLPPTRTLTLKLDGTAIGSNLFSVNPITEMTVQFHATGSVGKVTALNSGSFSVLGSSFSYTYEGTIQSRQSSLNFKLNTDSSTLEPSAASLLVDFSGACSVTDVSWCVPYQLVTDNRFYAPQPHTFVLALDTGLQLGVQGDSYPTELGRCAVNFSAQRLEITGWQGQRTSQKPQDIRLRSAAPTYMATVGSVTIRRPKLIDVSESVGSIIFSYISLSEGSESWTMNMDIDIALDQPRNVNNERSPFQSTTYSDNRRNLVSWIRDGRSNLMALKVNAYSTLDRTLTSYALKNVLMKAEIPRVIEIYGTYDQGVVVSGNARILSRLKYTVPLLPDPYATNFEIGVDAEAEKIGVGHVLMSSSWTPETVSALSVTLLSPKFTDAKVTSRISFGSDGGRNDDPNFLGPAFYDPSVITKELQAGLIPDIGVGQWYHTPIRGRYYHPPTLLDVSSNGSQFGIIFATRAPTAVAQANPQVLLVPQYRSQEFTIEDLTVYGTNDNVRVMALPATHWEPLITDNSYKYQFTYSGPSTQVALSKTPVSVLMPMTPNGAIESLIGAHKAPQVATLATRLSLPFGMVGTAVMPNTPSFLSPPAKVDMIEFGLDHRDPSSEGLPSALQPQVQLRFRAPRTRMILPGPGSGLLSDSMSFDGVSTLLKFRPGATKRGPNGETVPDDGTKDILGDAADAFLRDMAGQVPLTRFDVSGYGASIFSDWRRVAASDLSISRVLMNVMNGRTSREVIVLDTVMAPFAVKVKQTTEIKRLNNGVVVRHIADWQATSDGRYKYQNTDIVTYVGVVRGVTNVRNIRAIAPAFQAPGTEVEVVLTKYDCVLEIEDGGKVRQVPATDLDGCIFTGSGDLKGQTGKENYMKVLRTLDLGGKTDITVRIGTSGQKKRITSLSVQSSTNPANGVRAAVAAAWGSPIFEGGGQWSFAKMDASEMLPQLVDAAKGVPLVREILHNVPIPDSIATPFQFRDPEQLLTSNPSTLYGIVHGAASHRIMFTDPHIPLASDIKEIVPKEVWLADSFALGKMTGIFPAVADCLPIASNLDQADLVKQSLQILEGGYAFEPKKIIGGVVQGLDIDLPDLERALSDDASVKTVVQTVQNLVRPGQEALADAKSSVNLVINTANNISKMDLTNINLVTHTVSSTTQEASRLVGRLSSDVNKLGGLLGKDINLPGLPDTDPAKLLASPIHTFGPALQPIQKVISFLENLKFLPHFKVSMTNEWAMMMSTAMNREDLLKKIPAPSRPVVDKFIESFDFSLSSRTSLSSFLLTLHVGTTIKIPTGFPPIVALAKGAFDVALGTAGIEIKLDIGFGVGVDFSLGPFHVSASYTQSQTIIFNADHWGVGVTACMRAHIDLVVASADLYLEASLLLVGGDCKKEIHDNAEKPHERATIFGFAHVRVAVHVSIFLICNISVDEEAHWENNFNGGPCQLEHMSDLPK</sequence>
<dbReference type="OrthoDB" id="5408034at2759"/>
<keyword evidence="2" id="KW-1185">Reference proteome</keyword>
<proteinExistence type="predicted"/>
<reference evidence="1" key="1">
    <citation type="journal article" date="2020" name="Stud. Mycol.">
        <title>101 Dothideomycetes genomes: a test case for predicting lifestyles and emergence of pathogens.</title>
        <authorList>
            <person name="Haridas S."/>
            <person name="Albert R."/>
            <person name="Binder M."/>
            <person name="Bloem J."/>
            <person name="Labutti K."/>
            <person name="Salamov A."/>
            <person name="Andreopoulos B."/>
            <person name="Baker S."/>
            <person name="Barry K."/>
            <person name="Bills G."/>
            <person name="Bluhm B."/>
            <person name="Cannon C."/>
            <person name="Castanera R."/>
            <person name="Culley D."/>
            <person name="Daum C."/>
            <person name="Ezra D."/>
            <person name="Gonzalez J."/>
            <person name="Henrissat B."/>
            <person name="Kuo A."/>
            <person name="Liang C."/>
            <person name="Lipzen A."/>
            <person name="Lutzoni F."/>
            <person name="Magnuson J."/>
            <person name="Mondo S."/>
            <person name="Nolan M."/>
            <person name="Ohm R."/>
            <person name="Pangilinan J."/>
            <person name="Park H.-J."/>
            <person name="Ramirez L."/>
            <person name="Alfaro M."/>
            <person name="Sun H."/>
            <person name="Tritt A."/>
            <person name="Yoshinaga Y."/>
            <person name="Zwiers L.-H."/>
            <person name="Turgeon B."/>
            <person name="Goodwin S."/>
            <person name="Spatafora J."/>
            <person name="Crous P."/>
            <person name="Grigoriev I."/>
        </authorList>
    </citation>
    <scope>NUCLEOTIDE SEQUENCE</scope>
    <source>
        <strain evidence="1">CBS 113818</strain>
    </source>
</reference>
<dbReference type="Proteomes" id="UP000799424">
    <property type="component" value="Unassembled WGS sequence"/>
</dbReference>
<organism evidence="1 2">
    <name type="scientific">Ophiobolus disseminans</name>
    <dbReference type="NCBI Taxonomy" id="1469910"/>
    <lineage>
        <taxon>Eukaryota</taxon>
        <taxon>Fungi</taxon>
        <taxon>Dikarya</taxon>
        <taxon>Ascomycota</taxon>
        <taxon>Pezizomycotina</taxon>
        <taxon>Dothideomycetes</taxon>
        <taxon>Pleosporomycetidae</taxon>
        <taxon>Pleosporales</taxon>
        <taxon>Pleosporineae</taxon>
        <taxon>Phaeosphaeriaceae</taxon>
        <taxon>Ophiobolus</taxon>
    </lineage>
</organism>
<gene>
    <name evidence="1" type="ORF">CC86DRAFT_10763</name>
</gene>